<dbReference type="AlphaFoldDB" id="A0AAV1E478"/>
<reference evidence="2" key="1">
    <citation type="submission" date="2023-03" db="EMBL/GenBank/DDBJ databases">
        <authorList>
            <person name="Julca I."/>
        </authorList>
    </citation>
    <scope>NUCLEOTIDE SEQUENCE</scope>
</reference>
<keyword evidence="1" id="KW-0812">Transmembrane</keyword>
<sequence>MRRFISTRTSIDMNGNEMNNLVLIHSNIVIYDGFLVRIVIIGMMMQSNIEMKTTIVMRIKAIKEACATFKLELMYLFIGPSCFVIKVDDYEYTIL</sequence>
<dbReference type="EMBL" id="OX459125">
    <property type="protein sequence ID" value="CAI9114941.1"/>
    <property type="molecule type" value="Genomic_DNA"/>
</dbReference>
<name>A0AAV1E478_OLDCO</name>
<evidence type="ECO:0000313" key="2">
    <source>
        <dbReference type="EMBL" id="CAI9114941.1"/>
    </source>
</evidence>
<keyword evidence="3" id="KW-1185">Reference proteome</keyword>
<feature type="transmembrane region" description="Helical" evidence="1">
    <location>
        <begin position="21"/>
        <end position="45"/>
    </location>
</feature>
<evidence type="ECO:0000256" key="1">
    <source>
        <dbReference type="SAM" id="Phobius"/>
    </source>
</evidence>
<evidence type="ECO:0000313" key="3">
    <source>
        <dbReference type="Proteomes" id="UP001161247"/>
    </source>
</evidence>
<organism evidence="2 3">
    <name type="scientific">Oldenlandia corymbosa var. corymbosa</name>
    <dbReference type="NCBI Taxonomy" id="529605"/>
    <lineage>
        <taxon>Eukaryota</taxon>
        <taxon>Viridiplantae</taxon>
        <taxon>Streptophyta</taxon>
        <taxon>Embryophyta</taxon>
        <taxon>Tracheophyta</taxon>
        <taxon>Spermatophyta</taxon>
        <taxon>Magnoliopsida</taxon>
        <taxon>eudicotyledons</taxon>
        <taxon>Gunneridae</taxon>
        <taxon>Pentapetalae</taxon>
        <taxon>asterids</taxon>
        <taxon>lamiids</taxon>
        <taxon>Gentianales</taxon>
        <taxon>Rubiaceae</taxon>
        <taxon>Rubioideae</taxon>
        <taxon>Spermacoceae</taxon>
        <taxon>Hedyotis-Oldenlandia complex</taxon>
        <taxon>Oldenlandia</taxon>
    </lineage>
</organism>
<keyword evidence="1" id="KW-1133">Transmembrane helix</keyword>
<keyword evidence="1" id="KW-0472">Membrane</keyword>
<proteinExistence type="predicted"/>
<accession>A0AAV1E478</accession>
<gene>
    <name evidence="2" type="ORF">OLC1_LOCUS21558</name>
</gene>
<dbReference type="Proteomes" id="UP001161247">
    <property type="component" value="Chromosome 8"/>
</dbReference>
<protein>
    <submittedName>
        <fullName evidence="2">OLC1v1015766C1</fullName>
    </submittedName>
</protein>